<comment type="caution">
    <text evidence="3">The sequence shown here is derived from an EMBL/GenBank/DDBJ whole genome shotgun (WGS) entry which is preliminary data.</text>
</comment>
<keyword evidence="4" id="KW-1185">Reference proteome</keyword>
<sequence length="192" mass="20939">MSTHIILNLRDNCRCTSAVQLLLLTLVIAAHTDNDTEKIVLLLGIYSEPSRINTSDTFGLGTSDTANATTVLTSQLGTKISITSIPFTTPDKEHTNIYEWRTIVIRVGIGGACALGFIFLFAFLYFCFRSGSNKRRSKRRRKIHSSEVLECGDEDQVNTPVEGSVATRTSTNCSVSMPLAANTSSSQSPDTL</sequence>
<dbReference type="EMBL" id="JAHQIW010003240">
    <property type="protein sequence ID" value="KAJ1357833.1"/>
    <property type="molecule type" value="Genomic_DNA"/>
</dbReference>
<reference evidence="3" key="1">
    <citation type="submission" date="2021-06" db="EMBL/GenBank/DDBJ databases">
        <title>Parelaphostrongylus tenuis whole genome reference sequence.</title>
        <authorList>
            <person name="Garwood T.J."/>
            <person name="Larsen P.A."/>
            <person name="Fountain-Jones N.M."/>
            <person name="Garbe J.R."/>
            <person name="Macchietto M.G."/>
            <person name="Kania S.A."/>
            <person name="Gerhold R.W."/>
            <person name="Richards J.E."/>
            <person name="Wolf T.M."/>
        </authorList>
    </citation>
    <scope>NUCLEOTIDE SEQUENCE</scope>
    <source>
        <strain evidence="3">MNPRO001-30</strain>
        <tissue evidence="3">Meninges</tissue>
    </source>
</reference>
<evidence type="ECO:0000256" key="1">
    <source>
        <dbReference type="SAM" id="Phobius"/>
    </source>
</evidence>
<proteinExistence type="predicted"/>
<dbReference type="Proteomes" id="UP001196413">
    <property type="component" value="Unassembled WGS sequence"/>
</dbReference>
<keyword evidence="2" id="KW-0732">Signal</keyword>
<evidence type="ECO:0000313" key="3">
    <source>
        <dbReference type="EMBL" id="KAJ1357833.1"/>
    </source>
</evidence>
<keyword evidence="1" id="KW-0812">Transmembrane</keyword>
<name>A0AAD5MJG4_PARTN</name>
<accession>A0AAD5MJG4</accession>
<organism evidence="3 4">
    <name type="scientific">Parelaphostrongylus tenuis</name>
    <name type="common">Meningeal worm</name>
    <dbReference type="NCBI Taxonomy" id="148309"/>
    <lineage>
        <taxon>Eukaryota</taxon>
        <taxon>Metazoa</taxon>
        <taxon>Ecdysozoa</taxon>
        <taxon>Nematoda</taxon>
        <taxon>Chromadorea</taxon>
        <taxon>Rhabditida</taxon>
        <taxon>Rhabditina</taxon>
        <taxon>Rhabditomorpha</taxon>
        <taxon>Strongyloidea</taxon>
        <taxon>Metastrongylidae</taxon>
        <taxon>Parelaphostrongylus</taxon>
    </lineage>
</organism>
<evidence type="ECO:0000256" key="2">
    <source>
        <dbReference type="SAM" id="SignalP"/>
    </source>
</evidence>
<gene>
    <name evidence="3" type="ORF">KIN20_016081</name>
</gene>
<keyword evidence="1" id="KW-1133">Transmembrane helix</keyword>
<feature type="chain" id="PRO_5042097927" evidence="2">
    <location>
        <begin position="30"/>
        <end position="192"/>
    </location>
</feature>
<dbReference type="AlphaFoldDB" id="A0AAD5MJG4"/>
<feature type="transmembrane region" description="Helical" evidence="1">
    <location>
        <begin position="103"/>
        <end position="128"/>
    </location>
</feature>
<feature type="signal peptide" evidence="2">
    <location>
        <begin position="1"/>
        <end position="29"/>
    </location>
</feature>
<protein>
    <submittedName>
        <fullName evidence="3">Uncharacterized protein</fullName>
    </submittedName>
</protein>
<evidence type="ECO:0000313" key="4">
    <source>
        <dbReference type="Proteomes" id="UP001196413"/>
    </source>
</evidence>
<keyword evidence="1" id="KW-0472">Membrane</keyword>